<keyword evidence="9" id="KW-0406">Ion transport</keyword>
<keyword evidence="4" id="KW-0107">Calcium channel</keyword>
<evidence type="ECO:0000256" key="8">
    <source>
        <dbReference type="ARBA" id="ARBA00022989"/>
    </source>
</evidence>
<reference evidence="16 17" key="1">
    <citation type="submission" date="2021-06" db="EMBL/GenBank/DDBJ databases">
        <title>Caerostris extrusa draft genome.</title>
        <authorList>
            <person name="Kono N."/>
            <person name="Arakawa K."/>
        </authorList>
    </citation>
    <scope>NUCLEOTIDE SEQUENCE [LARGE SCALE GENOMIC DNA]</scope>
</reference>
<evidence type="ECO:0000313" key="16">
    <source>
        <dbReference type="EMBL" id="GIY73231.1"/>
    </source>
</evidence>
<feature type="transmembrane region" description="Helical" evidence="14">
    <location>
        <begin position="124"/>
        <end position="144"/>
    </location>
</feature>
<keyword evidence="2" id="KW-0813">Transport</keyword>
<dbReference type="FunFam" id="1.10.287.70:FF:000012">
    <property type="entry name" value="Voltage-dependent N-type calcium channel subunit alpha"/>
    <property type="match status" value="1"/>
</dbReference>
<sequence>MNEDEEKANPAFDENEGREEVKGPKPILPYSSMFILSPTNPIRVVAHYVVNLRYFDLFIMIIITLSSIALAAEDPVDENSPSNTILNYFDYAFTGFFAIEMVLKVVDQGVILHPGSYCRDLWNILDAIVVICALVAFAFVGSTTGQNLSTIKSLRVLRVLRPLKTIKRVPKLKAVFDCVVTSLKNVFNILITSLSSQRKIVRGEYFKFSGSDSPPDIAKREWNKRDFHYDDVAAAMLTLFTVQTGEGWPSVLQHSMDSTYENEGPLPRFRVEMAIFYIVFFIVFPFFFVNIFVALIIITFQEQGEKELEEGDLDKNQKSCIDFAIHAKPLERYMPPNKQGVKYRIWVMVDSTPFEYFIMLLIVCNTLLLMMKYHNASNLYLDILSYLNEVFTSMFLLECVLKLVAYGCKV</sequence>
<dbReference type="InterPro" id="IPR050599">
    <property type="entry name" value="VDCC_alpha-1_subunit"/>
</dbReference>
<feature type="transmembrane region" description="Helical" evidence="14">
    <location>
        <begin position="354"/>
        <end position="371"/>
    </location>
</feature>
<feature type="transmembrane region" description="Helical" evidence="14">
    <location>
        <begin position="54"/>
        <end position="72"/>
    </location>
</feature>
<evidence type="ECO:0000259" key="15">
    <source>
        <dbReference type="Pfam" id="PF00520"/>
    </source>
</evidence>
<evidence type="ECO:0000256" key="1">
    <source>
        <dbReference type="ARBA" id="ARBA00004141"/>
    </source>
</evidence>
<dbReference type="InterPro" id="IPR005821">
    <property type="entry name" value="Ion_trans_dom"/>
</dbReference>
<evidence type="ECO:0000313" key="17">
    <source>
        <dbReference type="Proteomes" id="UP001054945"/>
    </source>
</evidence>
<dbReference type="GO" id="GO:0098703">
    <property type="term" value="P:calcium ion import across plasma membrane"/>
    <property type="evidence" value="ECO:0007669"/>
    <property type="project" value="TreeGrafter"/>
</dbReference>
<dbReference type="Gene3D" id="1.10.287.70">
    <property type="match status" value="1"/>
</dbReference>
<dbReference type="GO" id="GO:0007268">
    <property type="term" value="P:chemical synaptic transmission"/>
    <property type="evidence" value="ECO:0007669"/>
    <property type="project" value="TreeGrafter"/>
</dbReference>
<evidence type="ECO:0000256" key="12">
    <source>
        <dbReference type="ARBA" id="ARBA00023303"/>
    </source>
</evidence>
<keyword evidence="11" id="KW-0325">Glycoprotein</keyword>
<evidence type="ECO:0000256" key="14">
    <source>
        <dbReference type="SAM" id="Phobius"/>
    </source>
</evidence>
<dbReference type="PANTHER" id="PTHR45628">
    <property type="entry name" value="VOLTAGE-DEPENDENT CALCIUM CHANNEL TYPE A SUBUNIT ALPHA-1"/>
    <property type="match status" value="1"/>
</dbReference>
<dbReference type="PANTHER" id="PTHR45628:SF7">
    <property type="entry name" value="VOLTAGE-DEPENDENT CALCIUM CHANNEL TYPE A SUBUNIT ALPHA-1"/>
    <property type="match status" value="1"/>
</dbReference>
<dbReference type="GO" id="GO:0005891">
    <property type="term" value="C:voltage-gated calcium channel complex"/>
    <property type="evidence" value="ECO:0007669"/>
    <property type="project" value="TreeGrafter"/>
</dbReference>
<gene>
    <name evidence="16" type="primary">CAC</name>
    <name evidence="16" type="ORF">CEXT_698401</name>
</gene>
<evidence type="ECO:0000256" key="9">
    <source>
        <dbReference type="ARBA" id="ARBA00023065"/>
    </source>
</evidence>
<dbReference type="Proteomes" id="UP001054945">
    <property type="component" value="Unassembled WGS sequence"/>
</dbReference>
<dbReference type="Gene3D" id="1.20.120.350">
    <property type="entry name" value="Voltage-gated potassium channels. Chain C"/>
    <property type="match status" value="2"/>
</dbReference>
<evidence type="ECO:0000256" key="4">
    <source>
        <dbReference type="ARBA" id="ARBA00022673"/>
    </source>
</evidence>
<dbReference type="EMBL" id="BPLR01015050">
    <property type="protein sequence ID" value="GIY73231.1"/>
    <property type="molecule type" value="Genomic_DNA"/>
</dbReference>
<keyword evidence="10 14" id="KW-0472">Membrane</keyword>
<feature type="transmembrane region" description="Helical" evidence="14">
    <location>
        <begin position="274"/>
        <end position="298"/>
    </location>
</feature>
<keyword evidence="12" id="KW-0407">Ion channel</keyword>
<dbReference type="AlphaFoldDB" id="A0AAV4VTU4"/>
<evidence type="ECO:0000256" key="7">
    <source>
        <dbReference type="ARBA" id="ARBA00022882"/>
    </source>
</evidence>
<dbReference type="FunFam" id="1.20.120.350:FF:000011">
    <property type="entry name" value="Voltage-dependent N-type calcium channel subunit alpha"/>
    <property type="match status" value="1"/>
</dbReference>
<dbReference type="GO" id="GO:0008331">
    <property type="term" value="F:high voltage-gated calcium channel activity"/>
    <property type="evidence" value="ECO:0007669"/>
    <property type="project" value="TreeGrafter"/>
</dbReference>
<feature type="region of interest" description="Disordered" evidence="13">
    <location>
        <begin position="1"/>
        <end position="24"/>
    </location>
</feature>
<proteinExistence type="predicted"/>
<dbReference type="GO" id="GO:0045202">
    <property type="term" value="C:synapse"/>
    <property type="evidence" value="ECO:0007669"/>
    <property type="project" value="GOC"/>
</dbReference>
<evidence type="ECO:0000256" key="6">
    <source>
        <dbReference type="ARBA" id="ARBA00022837"/>
    </source>
</evidence>
<evidence type="ECO:0000256" key="5">
    <source>
        <dbReference type="ARBA" id="ARBA00022692"/>
    </source>
</evidence>
<keyword evidence="5 14" id="KW-0812">Transmembrane</keyword>
<protein>
    <submittedName>
        <fullName evidence="16">Voltage-dependent calcium channel type A subunit alpha-1</fullName>
    </submittedName>
</protein>
<comment type="subcellular location">
    <subcellularLocation>
        <location evidence="1">Membrane</location>
        <topology evidence="1">Multi-pass membrane protein</topology>
    </subcellularLocation>
</comment>
<keyword evidence="17" id="KW-1185">Reference proteome</keyword>
<comment type="caution">
    <text evidence="16">The sequence shown here is derived from an EMBL/GenBank/DDBJ whole genome shotgun (WGS) entry which is preliminary data.</text>
</comment>
<keyword evidence="8 14" id="KW-1133">Transmembrane helix</keyword>
<evidence type="ECO:0000256" key="10">
    <source>
        <dbReference type="ARBA" id="ARBA00023136"/>
    </source>
</evidence>
<accession>A0AAV4VTU4</accession>
<dbReference type="InterPro" id="IPR027359">
    <property type="entry name" value="Volt_channel_dom_sf"/>
</dbReference>
<keyword evidence="3" id="KW-0109">Calcium transport</keyword>
<evidence type="ECO:0000256" key="11">
    <source>
        <dbReference type="ARBA" id="ARBA00023180"/>
    </source>
</evidence>
<keyword evidence="6" id="KW-0106">Calcium</keyword>
<evidence type="ECO:0000256" key="3">
    <source>
        <dbReference type="ARBA" id="ARBA00022568"/>
    </source>
</evidence>
<evidence type="ECO:0000256" key="2">
    <source>
        <dbReference type="ARBA" id="ARBA00022448"/>
    </source>
</evidence>
<dbReference type="Pfam" id="PF00520">
    <property type="entry name" value="Ion_trans"/>
    <property type="match status" value="2"/>
</dbReference>
<name>A0AAV4VTU4_CAEEX</name>
<evidence type="ECO:0000256" key="13">
    <source>
        <dbReference type="SAM" id="MobiDB-lite"/>
    </source>
</evidence>
<organism evidence="16 17">
    <name type="scientific">Caerostris extrusa</name>
    <name type="common">Bark spider</name>
    <name type="synonym">Caerostris bankana</name>
    <dbReference type="NCBI Taxonomy" id="172846"/>
    <lineage>
        <taxon>Eukaryota</taxon>
        <taxon>Metazoa</taxon>
        <taxon>Ecdysozoa</taxon>
        <taxon>Arthropoda</taxon>
        <taxon>Chelicerata</taxon>
        <taxon>Arachnida</taxon>
        <taxon>Araneae</taxon>
        <taxon>Araneomorphae</taxon>
        <taxon>Entelegynae</taxon>
        <taxon>Araneoidea</taxon>
        <taxon>Araneidae</taxon>
        <taxon>Caerostris</taxon>
    </lineage>
</organism>
<feature type="domain" description="Ion transport" evidence="15">
    <location>
        <begin position="53"/>
        <end position="306"/>
    </location>
</feature>
<dbReference type="SUPFAM" id="SSF81324">
    <property type="entry name" value="Voltage-gated potassium channels"/>
    <property type="match status" value="2"/>
</dbReference>
<keyword evidence="7" id="KW-0851">Voltage-gated channel</keyword>
<feature type="domain" description="Ion transport" evidence="15">
    <location>
        <begin position="352"/>
        <end position="408"/>
    </location>
</feature>